<dbReference type="EMBL" id="BNEE01000002">
    <property type="protein sequence ID" value="GHI82681.1"/>
    <property type="molecule type" value="Genomic_DNA"/>
</dbReference>
<protein>
    <submittedName>
        <fullName evidence="1">Uncharacterized protein</fullName>
    </submittedName>
</protein>
<dbReference type="AlphaFoldDB" id="A0A919GRR2"/>
<sequence length="303" mass="32263">MVEVGISGAFNANSVGMERSPFPLSFSVRDAGGSWQMSASAAQACELTDVFCRGANDTVLIVDVATNSFLDEDYEQWPTSSIATEQGVGFTVHPIGEWATPADGLGEEIVAVHRDSLPRFLDGWSPYELSLIDVPTAPTQDQLDEIALVLGTADLDEPVLPRLKGSRFWYSGHDDCYVFLESTDPTMPASLLSRLLALMAGSALVGDGASSSVALPEPDIATLAPLLRESPHWIGVIAAASATLVTIHLSALPQRWRLGQGPPGHVDHTAVLDVTRGSWEIVPAADSALQPAPPCERRTTYGT</sequence>
<accession>A0A919GRR2</accession>
<evidence type="ECO:0000313" key="2">
    <source>
        <dbReference type="Proteomes" id="UP000600026"/>
    </source>
</evidence>
<comment type="caution">
    <text evidence="1">The sequence shown here is derived from an EMBL/GenBank/DDBJ whole genome shotgun (WGS) entry which is preliminary data.</text>
</comment>
<proteinExistence type="predicted"/>
<dbReference type="Proteomes" id="UP000600026">
    <property type="component" value="Unassembled WGS sequence"/>
</dbReference>
<keyword evidence="2" id="KW-1185">Reference proteome</keyword>
<organism evidence="1 2">
    <name type="scientific">Streptomyces xanthophaeus</name>
    <dbReference type="NCBI Taxonomy" id="67385"/>
    <lineage>
        <taxon>Bacteria</taxon>
        <taxon>Bacillati</taxon>
        <taxon>Actinomycetota</taxon>
        <taxon>Actinomycetes</taxon>
        <taxon>Kitasatosporales</taxon>
        <taxon>Streptomycetaceae</taxon>
        <taxon>Streptomyces</taxon>
    </lineage>
</organism>
<dbReference type="RefSeq" id="WP_051859656.1">
    <property type="nucleotide sequence ID" value="NZ_BNEE01000002.1"/>
</dbReference>
<evidence type="ECO:0000313" key="1">
    <source>
        <dbReference type="EMBL" id="GHI82681.1"/>
    </source>
</evidence>
<dbReference type="OrthoDB" id="4105219at2"/>
<gene>
    <name evidence="1" type="ORF">Sxan_00450</name>
</gene>
<reference evidence="1" key="1">
    <citation type="submission" date="2020-09" db="EMBL/GenBank/DDBJ databases">
        <title>Whole genome shotgun sequence of Streptomyces xanthophaeus NBRC 12829.</title>
        <authorList>
            <person name="Komaki H."/>
            <person name="Tamura T."/>
        </authorList>
    </citation>
    <scope>NUCLEOTIDE SEQUENCE</scope>
    <source>
        <strain evidence="1">NBRC 12829</strain>
    </source>
</reference>
<name>A0A919GRR2_9ACTN</name>